<organism evidence="3 4">
    <name type="scientific">Intoshia linei</name>
    <dbReference type="NCBI Taxonomy" id="1819745"/>
    <lineage>
        <taxon>Eukaryota</taxon>
        <taxon>Metazoa</taxon>
        <taxon>Spiralia</taxon>
        <taxon>Lophotrochozoa</taxon>
        <taxon>Mesozoa</taxon>
        <taxon>Orthonectida</taxon>
        <taxon>Rhopaluridae</taxon>
        <taxon>Intoshia</taxon>
    </lineage>
</organism>
<evidence type="ECO:0000313" key="4">
    <source>
        <dbReference type="Proteomes" id="UP000078046"/>
    </source>
</evidence>
<proteinExistence type="inferred from homology"/>
<dbReference type="OrthoDB" id="515313at2759"/>
<gene>
    <name evidence="3" type="ORF">A3Q56_07803</name>
</gene>
<name>A0A177AR26_9BILA</name>
<dbReference type="InterPro" id="IPR029488">
    <property type="entry name" value="Hmw/CFAP97"/>
</dbReference>
<dbReference type="Proteomes" id="UP000078046">
    <property type="component" value="Unassembled WGS sequence"/>
</dbReference>
<reference evidence="3 4" key="1">
    <citation type="submission" date="2016-04" db="EMBL/GenBank/DDBJ databases">
        <title>The genome of Intoshia linei affirms orthonectids as highly simplified spiralians.</title>
        <authorList>
            <person name="Mikhailov K.V."/>
            <person name="Slusarev G.S."/>
            <person name="Nikitin M.A."/>
            <person name="Logacheva M.D."/>
            <person name="Penin A."/>
            <person name="Aleoshin V."/>
            <person name="Panchin Y.V."/>
        </authorList>
    </citation>
    <scope>NUCLEOTIDE SEQUENCE [LARGE SCALE GENOMIC DNA]</scope>
    <source>
        <strain evidence="3">Intl2013</strain>
        <tissue evidence="3">Whole animal</tissue>
    </source>
</reference>
<evidence type="ECO:0000256" key="2">
    <source>
        <dbReference type="SAM" id="MobiDB-lite"/>
    </source>
</evidence>
<feature type="compositionally biased region" description="Polar residues" evidence="2">
    <location>
        <begin position="364"/>
        <end position="379"/>
    </location>
</feature>
<accession>A0A177AR26</accession>
<dbReference type="AlphaFoldDB" id="A0A177AR26"/>
<comment type="caution">
    <text evidence="3">The sequence shown here is derived from an EMBL/GenBank/DDBJ whole genome shotgun (WGS) entry which is preliminary data.</text>
</comment>
<protein>
    <submittedName>
        <fullName evidence="3">Uncharacterized protein</fullName>
    </submittedName>
</protein>
<evidence type="ECO:0000256" key="1">
    <source>
        <dbReference type="ARBA" id="ARBA00008315"/>
    </source>
</evidence>
<dbReference type="EMBL" id="LWCA01001814">
    <property type="protein sequence ID" value="OAF64467.1"/>
    <property type="molecule type" value="Genomic_DNA"/>
</dbReference>
<feature type="region of interest" description="Disordered" evidence="2">
    <location>
        <begin position="362"/>
        <end position="410"/>
    </location>
</feature>
<sequence>MDSNNCRVNVIKNESIKCGETYKSLTSDFETDGYSYESASSSSIAIITNDHFRKKSDEKTKFENDEKITEIITETSNPTTPKTVEKENVPVDHGGMKLLLKAIKDIENASDNEPKILKKKKKKLNKSASVSFPKRRLVQIKDDNNRLLQRILKCAQKLNYRGTRKRVKGYKGFADSLDSKNQYTFNQIEKENLAILKRLEATKATRTLTKDYLLQQYQYRKNPNSIHRKISNIQARYNNYNYSLPSHKKNYLNYKKKSQSILSDQPRLNIIPTKSNVFLKQSRLSRNSINPGRNSFSQQSHRSNSKSFSRSKYGSINVGIQKLSIENNTPLLRVNNSDMGTSVVDAKSPRVVNRSHSVYDAGSFNKSRSPSRIASQRGSIRNFKTVHRKSINPDVRINRSTSKKQRSTSR</sequence>
<feature type="compositionally biased region" description="Polar residues" evidence="2">
    <location>
        <begin position="282"/>
        <end position="293"/>
    </location>
</feature>
<feature type="compositionally biased region" description="Basic residues" evidence="2">
    <location>
        <begin position="401"/>
        <end position="410"/>
    </location>
</feature>
<keyword evidence="4" id="KW-1185">Reference proteome</keyword>
<comment type="similarity">
    <text evidence="1">Belongs to the CFAP97 family.</text>
</comment>
<feature type="region of interest" description="Disordered" evidence="2">
    <location>
        <begin position="282"/>
        <end position="311"/>
    </location>
</feature>
<dbReference type="Pfam" id="PF13879">
    <property type="entry name" value="Hmw_CFAP97"/>
    <property type="match status" value="1"/>
</dbReference>
<feature type="compositionally biased region" description="Low complexity" evidence="2">
    <location>
        <begin position="294"/>
        <end position="311"/>
    </location>
</feature>
<evidence type="ECO:0000313" key="3">
    <source>
        <dbReference type="EMBL" id="OAF64467.1"/>
    </source>
</evidence>